<dbReference type="HAMAP" id="MF_00629">
    <property type="entry name" value="Ribosomal_eL39"/>
    <property type="match status" value="1"/>
</dbReference>
<dbReference type="GO" id="GO:0003735">
    <property type="term" value="F:structural constituent of ribosome"/>
    <property type="evidence" value="ECO:0007669"/>
    <property type="project" value="InterPro"/>
</dbReference>
<evidence type="ECO:0000256" key="4">
    <source>
        <dbReference type="ARBA" id="ARBA00035234"/>
    </source>
</evidence>
<dbReference type="EMBL" id="BMOO01000001">
    <property type="protein sequence ID" value="GGM59382.1"/>
    <property type="molecule type" value="Genomic_DNA"/>
</dbReference>
<dbReference type="InterPro" id="IPR000077">
    <property type="entry name" value="Ribosomal_eL39"/>
</dbReference>
<dbReference type="FunFam" id="1.10.1620.10:FF:000001">
    <property type="entry name" value="60S ribosomal protein-like L39"/>
    <property type="match status" value="1"/>
</dbReference>
<gene>
    <name evidence="5" type="primary">rpl39e</name>
    <name evidence="7" type="ORF">GCM10009017_06860</name>
    <name evidence="8" type="ORF">J2752_001232</name>
</gene>
<dbReference type="NCBIfam" id="NF002316">
    <property type="entry name" value="PRK01242.1"/>
    <property type="match status" value="1"/>
</dbReference>
<evidence type="ECO:0000256" key="1">
    <source>
        <dbReference type="ARBA" id="ARBA00009339"/>
    </source>
</evidence>
<feature type="region of interest" description="Disordered" evidence="6">
    <location>
        <begin position="1"/>
        <end position="50"/>
    </location>
</feature>
<dbReference type="PANTHER" id="PTHR19970">
    <property type="entry name" value="RIBOSOMAL PROTEIN L39E"/>
    <property type="match status" value="1"/>
</dbReference>
<keyword evidence="2 5" id="KW-0689">Ribosomal protein</keyword>
<dbReference type="AlphaFoldDB" id="A0A830FTL3"/>
<feature type="compositionally biased region" description="Basic residues" evidence="6">
    <location>
        <begin position="1"/>
        <end position="12"/>
    </location>
</feature>
<dbReference type="RefSeq" id="WP_020221372.1">
    <property type="nucleotide sequence ID" value="NZ_BMOO01000001.1"/>
</dbReference>
<dbReference type="InterPro" id="IPR023626">
    <property type="entry name" value="Ribosomal_eL39_dom_sf"/>
</dbReference>
<dbReference type="OrthoDB" id="65887at2157"/>
<dbReference type="PROSITE" id="PS00051">
    <property type="entry name" value="RIBOSOMAL_L39E"/>
    <property type="match status" value="1"/>
</dbReference>
<sequence length="50" mass="6135">MGKKSKAKKKRLAKLERQNSRVPAWVMMKTDRDVQRNPKRRHWRRSDTDE</sequence>
<keyword evidence="9" id="KW-1185">Reference proteome</keyword>
<evidence type="ECO:0000256" key="2">
    <source>
        <dbReference type="ARBA" id="ARBA00022980"/>
    </source>
</evidence>
<dbReference type="SUPFAM" id="SSF48662">
    <property type="entry name" value="Ribosomal protein L39e"/>
    <property type="match status" value="1"/>
</dbReference>
<comment type="similarity">
    <text evidence="1 5">Belongs to the eukaryotic ribosomal protein eL39 family.</text>
</comment>
<dbReference type="PANTHER" id="PTHR19970:SF0">
    <property type="entry name" value="LARGE RIBOSOMAL SUBUNIT PROTEIN EL39"/>
    <property type="match status" value="1"/>
</dbReference>
<dbReference type="Gene3D" id="1.10.1620.10">
    <property type="entry name" value="Ribosomal protein L39e"/>
    <property type="match status" value="1"/>
</dbReference>
<dbReference type="Proteomes" id="UP000765891">
    <property type="component" value="Unassembled WGS sequence"/>
</dbReference>
<dbReference type="Proteomes" id="UP000614609">
    <property type="component" value="Unassembled WGS sequence"/>
</dbReference>
<evidence type="ECO:0000313" key="7">
    <source>
        <dbReference type="EMBL" id="GGM59382.1"/>
    </source>
</evidence>
<accession>A0A830FTL3</accession>
<evidence type="ECO:0000256" key="6">
    <source>
        <dbReference type="SAM" id="MobiDB-lite"/>
    </source>
</evidence>
<protein>
    <recommendedName>
        <fullName evidence="4 5">Large ribosomal subunit protein eL39</fullName>
    </recommendedName>
</protein>
<evidence type="ECO:0000256" key="5">
    <source>
        <dbReference type="HAMAP-Rule" id="MF_00629"/>
    </source>
</evidence>
<evidence type="ECO:0000256" key="3">
    <source>
        <dbReference type="ARBA" id="ARBA00023274"/>
    </source>
</evidence>
<evidence type="ECO:0000313" key="8">
    <source>
        <dbReference type="EMBL" id="MBP1954351.1"/>
    </source>
</evidence>
<reference evidence="7" key="1">
    <citation type="journal article" date="2014" name="Int. J. Syst. Evol. Microbiol.">
        <title>Complete genome sequence of Corynebacterium casei LMG S-19264T (=DSM 44701T), isolated from a smear-ripened cheese.</title>
        <authorList>
            <consortium name="US DOE Joint Genome Institute (JGI-PGF)"/>
            <person name="Walter F."/>
            <person name="Albersmeier A."/>
            <person name="Kalinowski J."/>
            <person name="Ruckert C."/>
        </authorList>
    </citation>
    <scope>NUCLEOTIDE SEQUENCE</scope>
    <source>
        <strain evidence="7">JCM 16108</strain>
    </source>
</reference>
<name>A0A830FTL3_9EURY</name>
<dbReference type="GO" id="GO:0006412">
    <property type="term" value="P:translation"/>
    <property type="evidence" value="ECO:0007669"/>
    <property type="project" value="UniProtKB-UniRule"/>
</dbReference>
<dbReference type="Pfam" id="PF00832">
    <property type="entry name" value="Ribosomal_L39"/>
    <property type="match status" value="1"/>
</dbReference>
<organism evidence="7 9">
    <name type="scientific">Halarchaeum rubridurum</name>
    <dbReference type="NCBI Taxonomy" id="489911"/>
    <lineage>
        <taxon>Archaea</taxon>
        <taxon>Methanobacteriati</taxon>
        <taxon>Methanobacteriota</taxon>
        <taxon>Stenosarchaea group</taxon>
        <taxon>Halobacteria</taxon>
        <taxon>Halobacteriales</taxon>
        <taxon>Halobacteriaceae</taxon>
    </lineage>
</organism>
<reference evidence="7" key="2">
    <citation type="submission" date="2020-09" db="EMBL/GenBank/DDBJ databases">
        <authorList>
            <person name="Sun Q."/>
            <person name="Ohkuma M."/>
        </authorList>
    </citation>
    <scope>NUCLEOTIDE SEQUENCE</scope>
    <source>
        <strain evidence="7">JCM 16108</strain>
    </source>
</reference>
<dbReference type="InterPro" id="IPR020083">
    <property type="entry name" value="Ribosomal_eL39_CS"/>
</dbReference>
<evidence type="ECO:0000313" key="9">
    <source>
        <dbReference type="Proteomes" id="UP000614609"/>
    </source>
</evidence>
<reference evidence="8" key="3">
    <citation type="submission" date="2021-03" db="EMBL/GenBank/DDBJ databases">
        <title>Genomic Encyclopedia of Type Strains, Phase IV (KMG-IV): sequencing the most valuable type-strain genomes for metagenomic binning, comparative biology and taxonomic classification.</title>
        <authorList>
            <person name="Goeker M."/>
        </authorList>
    </citation>
    <scope>NUCLEOTIDE SEQUENCE</scope>
    <source>
        <strain evidence="8">DSM 22443</strain>
    </source>
</reference>
<dbReference type="EMBL" id="JAGGKO010000001">
    <property type="protein sequence ID" value="MBP1954351.1"/>
    <property type="molecule type" value="Genomic_DNA"/>
</dbReference>
<keyword evidence="3 5" id="KW-0687">Ribonucleoprotein</keyword>
<proteinExistence type="inferred from homology"/>
<comment type="caution">
    <text evidence="7">The sequence shown here is derived from an EMBL/GenBank/DDBJ whole genome shotgun (WGS) entry which is preliminary data.</text>
</comment>
<dbReference type="GO" id="GO:0022625">
    <property type="term" value="C:cytosolic large ribosomal subunit"/>
    <property type="evidence" value="ECO:0007669"/>
    <property type="project" value="TreeGrafter"/>
</dbReference>